<keyword evidence="1" id="KW-1133">Transmembrane helix</keyword>
<dbReference type="EMBL" id="KZ084094">
    <property type="protein sequence ID" value="OSD05047.1"/>
    <property type="molecule type" value="Genomic_DNA"/>
</dbReference>
<reference evidence="2 3" key="1">
    <citation type="journal article" date="2015" name="Biotechnol. Biofuels">
        <title>Enhanced degradation of softwood versus hardwood by the white-rot fungus Pycnoporus coccineus.</title>
        <authorList>
            <person name="Couturier M."/>
            <person name="Navarro D."/>
            <person name="Chevret D."/>
            <person name="Henrissat B."/>
            <person name="Piumi F."/>
            <person name="Ruiz-Duenas F.J."/>
            <person name="Martinez A.T."/>
            <person name="Grigoriev I.V."/>
            <person name="Riley R."/>
            <person name="Lipzen A."/>
            <person name="Berrin J.G."/>
            <person name="Master E.R."/>
            <person name="Rosso M.N."/>
        </authorList>
    </citation>
    <scope>NUCLEOTIDE SEQUENCE [LARGE SCALE GENOMIC DNA]</scope>
    <source>
        <strain evidence="2 3">BRFM310</strain>
    </source>
</reference>
<accession>A0A1Y2IVC8</accession>
<evidence type="ECO:0000313" key="2">
    <source>
        <dbReference type="EMBL" id="OSD05047.1"/>
    </source>
</evidence>
<organism evidence="2 3">
    <name type="scientific">Trametes coccinea (strain BRFM310)</name>
    <name type="common">Pycnoporus coccineus</name>
    <dbReference type="NCBI Taxonomy" id="1353009"/>
    <lineage>
        <taxon>Eukaryota</taxon>
        <taxon>Fungi</taxon>
        <taxon>Dikarya</taxon>
        <taxon>Basidiomycota</taxon>
        <taxon>Agaricomycotina</taxon>
        <taxon>Agaricomycetes</taxon>
        <taxon>Polyporales</taxon>
        <taxon>Polyporaceae</taxon>
        <taxon>Trametes</taxon>
    </lineage>
</organism>
<proteinExistence type="predicted"/>
<feature type="transmembrane region" description="Helical" evidence="1">
    <location>
        <begin position="116"/>
        <end position="137"/>
    </location>
</feature>
<dbReference type="Proteomes" id="UP000193067">
    <property type="component" value="Unassembled WGS sequence"/>
</dbReference>
<protein>
    <submittedName>
        <fullName evidence="2">Uncharacterized protein</fullName>
    </submittedName>
</protein>
<gene>
    <name evidence="2" type="ORF">PYCCODRAFT_1279865</name>
</gene>
<keyword evidence="3" id="KW-1185">Reference proteome</keyword>
<evidence type="ECO:0000313" key="3">
    <source>
        <dbReference type="Proteomes" id="UP000193067"/>
    </source>
</evidence>
<evidence type="ECO:0000256" key="1">
    <source>
        <dbReference type="SAM" id="Phobius"/>
    </source>
</evidence>
<keyword evidence="1" id="KW-0812">Transmembrane</keyword>
<name>A0A1Y2IVC8_TRAC3</name>
<keyword evidence="1" id="KW-0472">Membrane</keyword>
<dbReference type="AlphaFoldDB" id="A0A1Y2IVC8"/>
<sequence length="193" mass="21244">MFILRRFAAFEGALYSYIKRLAGAPSSWPSFLALASGSGGYSWAASPILLTFTCAHHTPPLHWDSTSTSSWSSHEECRSDRRVNYPSAPQSCSDALSSSVLPVPCSTIICRRQRTVFCALCGPLSALSVWCGFFPFLATSQRAPAKFWALAAGTSCLNRLAAKACPWPTPWARNRAVRKPAYRLRFVVVDYVN</sequence>